<keyword evidence="1" id="KW-0732">Signal</keyword>
<protein>
    <recommendedName>
        <fullName evidence="4">Lipoprotein</fullName>
    </recommendedName>
</protein>
<dbReference type="Proteomes" id="UP001596087">
    <property type="component" value="Unassembled WGS sequence"/>
</dbReference>
<accession>A0ABW0BKJ3</accession>
<feature type="chain" id="PRO_5045417404" description="Lipoprotein" evidence="1">
    <location>
        <begin position="21"/>
        <end position="122"/>
    </location>
</feature>
<evidence type="ECO:0000313" key="3">
    <source>
        <dbReference type="Proteomes" id="UP001596087"/>
    </source>
</evidence>
<evidence type="ECO:0000313" key="2">
    <source>
        <dbReference type="EMBL" id="MFC5177452.1"/>
    </source>
</evidence>
<dbReference type="EMBL" id="JBHSKD010000011">
    <property type="protein sequence ID" value="MFC5177452.1"/>
    <property type="molecule type" value="Genomic_DNA"/>
</dbReference>
<feature type="signal peptide" evidence="1">
    <location>
        <begin position="1"/>
        <end position="20"/>
    </location>
</feature>
<evidence type="ECO:0008006" key="4">
    <source>
        <dbReference type="Google" id="ProtNLM"/>
    </source>
</evidence>
<proteinExistence type="predicted"/>
<reference evidence="3" key="1">
    <citation type="journal article" date="2019" name="Int. J. Syst. Evol. Microbiol.">
        <title>The Global Catalogue of Microorganisms (GCM) 10K type strain sequencing project: providing services to taxonomists for standard genome sequencing and annotation.</title>
        <authorList>
            <consortium name="The Broad Institute Genomics Platform"/>
            <consortium name="The Broad Institute Genome Sequencing Center for Infectious Disease"/>
            <person name="Wu L."/>
            <person name="Ma J."/>
        </authorList>
    </citation>
    <scope>NUCLEOTIDE SEQUENCE [LARGE SCALE GENOMIC DNA]</scope>
    <source>
        <strain evidence="3">DFY41</strain>
    </source>
</reference>
<evidence type="ECO:0000256" key="1">
    <source>
        <dbReference type="SAM" id="SignalP"/>
    </source>
</evidence>
<dbReference type="PROSITE" id="PS51257">
    <property type="entry name" value="PROKAR_LIPOPROTEIN"/>
    <property type="match status" value="1"/>
</dbReference>
<comment type="caution">
    <text evidence="2">The sequence shown here is derived from an EMBL/GenBank/DDBJ whole genome shotgun (WGS) entry which is preliminary data.</text>
</comment>
<sequence>MKRRAAVLLTLALCALPALTACGGDEDPAVEEELTPKVITITVKDGTIDPNGERVDVAVDQPIELQVDSDAEGELHVHSDPEQELSYGVGQTKLEVDAITMPGVVEIEDHTLDKVVVQLQVQ</sequence>
<name>A0ABW0BKJ3_9ACTN</name>
<gene>
    <name evidence="2" type="ORF">ACFPGP_12265</name>
</gene>
<dbReference type="RefSeq" id="WP_378590492.1">
    <property type="nucleotide sequence ID" value="NZ_JBHSKD010000011.1"/>
</dbReference>
<organism evidence="2 3">
    <name type="scientific">Nocardioides taihuensis</name>
    <dbReference type="NCBI Taxonomy" id="1835606"/>
    <lineage>
        <taxon>Bacteria</taxon>
        <taxon>Bacillati</taxon>
        <taxon>Actinomycetota</taxon>
        <taxon>Actinomycetes</taxon>
        <taxon>Propionibacteriales</taxon>
        <taxon>Nocardioidaceae</taxon>
        <taxon>Nocardioides</taxon>
    </lineage>
</organism>
<keyword evidence="3" id="KW-1185">Reference proteome</keyword>